<protein>
    <submittedName>
        <fullName evidence="5">Metal-binding protein ZinT</fullName>
    </submittedName>
</protein>
<evidence type="ECO:0000256" key="2">
    <source>
        <dbReference type="ARBA" id="ARBA00022833"/>
    </source>
</evidence>
<keyword evidence="2" id="KW-0862">Zinc</keyword>
<organism evidence="5 6">
    <name type="scientific">Bacillus infantis</name>
    <dbReference type="NCBI Taxonomy" id="324767"/>
    <lineage>
        <taxon>Bacteria</taxon>
        <taxon>Bacillati</taxon>
        <taxon>Bacillota</taxon>
        <taxon>Bacilli</taxon>
        <taxon>Bacillales</taxon>
        <taxon>Bacillaceae</taxon>
        <taxon>Bacillus</taxon>
    </lineage>
</organism>
<feature type="compositionally biased region" description="Acidic residues" evidence="3">
    <location>
        <begin position="42"/>
        <end position="56"/>
    </location>
</feature>
<dbReference type="Proteomes" id="UP000323732">
    <property type="component" value="Unassembled WGS sequence"/>
</dbReference>
<name>A0A5D4SIH4_9BACI</name>
<dbReference type="SUPFAM" id="SSF50814">
    <property type="entry name" value="Lipocalins"/>
    <property type="match status" value="1"/>
</dbReference>
<evidence type="ECO:0000256" key="3">
    <source>
        <dbReference type="SAM" id="MobiDB-lite"/>
    </source>
</evidence>
<accession>A0A5D4SIH4</accession>
<sequence>MIGAISFMSKKLTSSIFFLFLLGIILAGCQEKSDAPAKEAAPEESAENAEESTESAEESHDHEHDHDDEEDHEHEHDHSHGSEEEQQIYSGIFEDDQVEDRPLSDWEGDWQSVYPYLLDGTLDEVFEHKAETKKDKSAEEYKAYYKTGYETDVERIVIKDNEMTFYRNGEAKTGEYKYHGYEILTYEAGNRGVRFLFDLAGEEADGLPKHVQFSDHSIYPTKAHHYHIYFGDEEHAELLKELEHWPTYYFSDLSGDDIVHEMTAH</sequence>
<evidence type="ECO:0000256" key="1">
    <source>
        <dbReference type="ARBA" id="ARBA00022729"/>
    </source>
</evidence>
<feature type="domain" description="ZinT" evidence="4">
    <location>
        <begin position="85"/>
        <end position="265"/>
    </location>
</feature>
<comment type="caution">
    <text evidence="5">The sequence shown here is derived from an EMBL/GenBank/DDBJ whole genome shotgun (WGS) entry which is preliminary data.</text>
</comment>
<gene>
    <name evidence="5" type="ORF">FZD47_17515</name>
</gene>
<dbReference type="EMBL" id="VTES01000005">
    <property type="protein sequence ID" value="TYS61892.1"/>
    <property type="molecule type" value="Genomic_DNA"/>
</dbReference>
<keyword evidence="1" id="KW-0732">Signal</keyword>
<dbReference type="Pfam" id="PF09223">
    <property type="entry name" value="ZinT"/>
    <property type="match status" value="1"/>
</dbReference>
<dbReference type="InterPro" id="IPR015304">
    <property type="entry name" value="ZinT_dom"/>
</dbReference>
<feature type="compositionally biased region" description="Basic and acidic residues" evidence="3">
    <location>
        <begin position="73"/>
        <end position="83"/>
    </location>
</feature>
<dbReference type="InterPro" id="IPR012674">
    <property type="entry name" value="Calycin"/>
</dbReference>
<evidence type="ECO:0000313" key="5">
    <source>
        <dbReference type="EMBL" id="TYS61892.1"/>
    </source>
</evidence>
<evidence type="ECO:0000313" key="6">
    <source>
        <dbReference type="Proteomes" id="UP000323732"/>
    </source>
</evidence>
<evidence type="ECO:0000259" key="4">
    <source>
        <dbReference type="Pfam" id="PF09223"/>
    </source>
</evidence>
<dbReference type="GO" id="GO:0008270">
    <property type="term" value="F:zinc ion binding"/>
    <property type="evidence" value="ECO:0007669"/>
    <property type="project" value="InterPro"/>
</dbReference>
<feature type="region of interest" description="Disordered" evidence="3">
    <location>
        <begin position="35"/>
        <end position="84"/>
    </location>
</feature>
<dbReference type="AlphaFoldDB" id="A0A5D4SIH4"/>
<reference evidence="5 6" key="1">
    <citation type="submission" date="2019-08" db="EMBL/GenBank/DDBJ databases">
        <title>Bacillus genomes from the desert of Cuatro Cienegas, Coahuila.</title>
        <authorList>
            <person name="Olmedo-Alvarez G."/>
        </authorList>
    </citation>
    <scope>NUCLEOTIDE SEQUENCE [LARGE SCALE GENOMIC DNA]</scope>
    <source>
        <strain evidence="5 6">CH37_1T</strain>
    </source>
</reference>
<proteinExistence type="predicted"/>
<dbReference type="Gene3D" id="2.40.128.20">
    <property type="match status" value="1"/>
</dbReference>